<dbReference type="Pfam" id="PF05960">
    <property type="entry name" value="DUF885"/>
    <property type="match status" value="1"/>
</dbReference>
<protein>
    <submittedName>
        <fullName evidence="2">DUF885 domain-containing protein</fullName>
    </submittedName>
</protein>
<dbReference type="RefSeq" id="WP_353531047.1">
    <property type="nucleotide sequence ID" value="NZ_JBBMEX010000009.1"/>
</dbReference>
<evidence type="ECO:0000256" key="1">
    <source>
        <dbReference type="SAM" id="SignalP"/>
    </source>
</evidence>
<dbReference type="PANTHER" id="PTHR33361">
    <property type="entry name" value="GLR0591 PROTEIN"/>
    <property type="match status" value="1"/>
</dbReference>
<comment type="caution">
    <text evidence="2">The sequence shown here is derived from an EMBL/GenBank/DDBJ whole genome shotgun (WGS) entry which is preliminary data.</text>
</comment>
<dbReference type="InterPro" id="IPR010281">
    <property type="entry name" value="DUF885"/>
</dbReference>
<dbReference type="PANTHER" id="PTHR33361:SF2">
    <property type="entry name" value="DUF885 DOMAIN-CONTAINING PROTEIN"/>
    <property type="match status" value="1"/>
</dbReference>
<feature type="signal peptide" evidence="1">
    <location>
        <begin position="1"/>
        <end position="20"/>
    </location>
</feature>
<dbReference type="Proteomes" id="UP001454489">
    <property type="component" value="Unassembled WGS sequence"/>
</dbReference>
<organism evidence="2 3">
    <name type="scientific">Maccoyibacter intestinihominis</name>
    <dbReference type="NCBI Taxonomy" id="3133499"/>
    <lineage>
        <taxon>Bacteria</taxon>
        <taxon>Bacillati</taxon>
        <taxon>Bacillota</taxon>
        <taxon>Clostridia</taxon>
        <taxon>Lachnospirales</taxon>
        <taxon>Lachnospiraceae</taxon>
        <taxon>Maccoyibacter</taxon>
    </lineage>
</organism>
<evidence type="ECO:0000313" key="2">
    <source>
        <dbReference type="EMBL" id="MEQ2558169.1"/>
    </source>
</evidence>
<keyword evidence="1" id="KW-0732">Signal</keyword>
<keyword evidence="3" id="KW-1185">Reference proteome</keyword>
<accession>A0ABV1HEN1</accession>
<dbReference type="EMBL" id="JBBMEX010000009">
    <property type="protein sequence ID" value="MEQ2558169.1"/>
    <property type="molecule type" value="Genomic_DNA"/>
</dbReference>
<proteinExistence type="predicted"/>
<gene>
    <name evidence="2" type="ORF">WMO43_09845</name>
</gene>
<feature type="chain" id="PRO_5047064799" evidence="1">
    <location>
        <begin position="21"/>
        <end position="593"/>
    </location>
</feature>
<reference evidence="2 3" key="1">
    <citation type="submission" date="2024-03" db="EMBL/GenBank/DDBJ databases">
        <title>Human intestinal bacterial collection.</title>
        <authorList>
            <person name="Pauvert C."/>
            <person name="Hitch T.C.A."/>
            <person name="Clavel T."/>
        </authorList>
    </citation>
    <scope>NUCLEOTIDE SEQUENCE [LARGE SCALE GENOMIC DNA]</scope>
    <source>
        <strain evidence="2 3">CLA-AA-H185</strain>
    </source>
</reference>
<sequence length="593" mass="67525">MTYRKRFAALGMSLVLTASFFTGCNVKKSLPSLKSEEKESEIQSEFDTYTDELFEEEVTLNTIALHYTLADPAAYGINDYEISLGSVTDESLSESVTMLENMRSSLDDFSYPALRDDQQLTYDILDDYSKLELDNAKLYLYSEVLQPSTGTHTQLPVLLAEYTFRCEKDVTDYLELLSLLPSYFDEIIQFEKSKANAGLFMSKQNADTVISQCQDFIENPKSCFLIETFDNRIESLSTLSTSAKEEYRSQNETYVLKKIIPAYKNLAAAIEELKDSGSNKGGLCNYEDGKDYYEYLVRYSTGSSDSIKDLQKQVEQKRKEDLLQLSELLTKNPILAKESESYQLDTSDPSQILAQLKETIKKDFPEAPDANFTVKYVDEALEDYLSPAFYLTSPIDDYKENSIYINEGSHYEKMKLFTTLAHEGFPGHLYQNVFANTSGLPSVRQLLNYSGYTEGWATYVEMISYQYAGLDKDLAKVLQLNQSILLSLYASMDMGIHYQGWDASDVKNFLSDYGISNASAANDTYEYILGEPANYLKYYIGYLKFLDLQKYAKKALSENYTDRAFHEAVLRIGPAPFDIIKKYLLDYIPKSGK</sequence>
<name>A0ABV1HEN1_9FIRM</name>
<dbReference type="PROSITE" id="PS51257">
    <property type="entry name" value="PROKAR_LIPOPROTEIN"/>
    <property type="match status" value="1"/>
</dbReference>
<evidence type="ECO:0000313" key="3">
    <source>
        <dbReference type="Proteomes" id="UP001454489"/>
    </source>
</evidence>